<feature type="non-terminal residue" evidence="1">
    <location>
        <position position="1"/>
    </location>
</feature>
<protein>
    <submittedName>
        <fullName evidence="1">Uncharacterized protein</fullName>
    </submittedName>
</protein>
<feature type="non-terminal residue" evidence="1">
    <location>
        <position position="223"/>
    </location>
</feature>
<comment type="caution">
    <text evidence="1">The sequence shown here is derived from an EMBL/GenBank/DDBJ whole genome shotgun (WGS) entry which is preliminary data.</text>
</comment>
<dbReference type="Proteomes" id="UP001152795">
    <property type="component" value="Unassembled WGS sequence"/>
</dbReference>
<evidence type="ECO:0000313" key="1">
    <source>
        <dbReference type="EMBL" id="CAB4046192.1"/>
    </source>
</evidence>
<gene>
    <name evidence="1" type="ORF">PACLA_8A010974</name>
</gene>
<dbReference type="AlphaFoldDB" id="A0A6S7LVF4"/>
<organism evidence="1 2">
    <name type="scientific">Paramuricea clavata</name>
    <name type="common">Red gorgonian</name>
    <name type="synonym">Violescent sea-whip</name>
    <dbReference type="NCBI Taxonomy" id="317549"/>
    <lineage>
        <taxon>Eukaryota</taxon>
        <taxon>Metazoa</taxon>
        <taxon>Cnidaria</taxon>
        <taxon>Anthozoa</taxon>
        <taxon>Octocorallia</taxon>
        <taxon>Malacalcyonacea</taxon>
        <taxon>Plexauridae</taxon>
        <taxon>Paramuricea</taxon>
    </lineage>
</organism>
<proteinExistence type="predicted"/>
<accession>A0A6S7LVF4</accession>
<keyword evidence="2" id="KW-1185">Reference proteome</keyword>
<evidence type="ECO:0000313" key="2">
    <source>
        <dbReference type="Proteomes" id="UP001152795"/>
    </source>
</evidence>
<dbReference type="EMBL" id="CACRXK020047243">
    <property type="protein sequence ID" value="CAB4046192.1"/>
    <property type="molecule type" value="Genomic_DNA"/>
</dbReference>
<name>A0A6S7LVF4_PARCT</name>
<reference evidence="1" key="1">
    <citation type="submission" date="2020-04" db="EMBL/GenBank/DDBJ databases">
        <authorList>
            <person name="Alioto T."/>
            <person name="Alioto T."/>
            <person name="Gomez Garrido J."/>
        </authorList>
    </citation>
    <scope>NUCLEOTIDE SEQUENCE</scope>
    <source>
        <strain evidence="1">A484AB</strain>
    </source>
</reference>
<sequence>ALIIGEDQKFATLSRFLDAGQSLLISPILQNDGENPFTRAKDLLIERFALTAVQRIHRALFEEKRSSEEKTAHLLSRVDPLLEKISIDDIRKYIIFASLPESLKEHVATDFDSASVEAFRSKCDALLDVKTDKGASSVAAVWSTGKLDGNKNKSGKKNREANNANPKNGPRPCTSHLAYGKKAKTCRGPSCPAWLEGLRQVRFIDKEAGNEGATSTEGPSTSG</sequence>